<evidence type="ECO:0000313" key="1">
    <source>
        <dbReference type="EMBL" id="KDO20889.1"/>
    </source>
</evidence>
<dbReference type="VEuPathDB" id="FungiDB:SPRG_14120"/>
<organism evidence="1 2">
    <name type="scientific">Saprolegnia parasitica (strain CBS 223.65)</name>
    <dbReference type="NCBI Taxonomy" id="695850"/>
    <lineage>
        <taxon>Eukaryota</taxon>
        <taxon>Sar</taxon>
        <taxon>Stramenopiles</taxon>
        <taxon>Oomycota</taxon>
        <taxon>Saprolegniomycetes</taxon>
        <taxon>Saprolegniales</taxon>
        <taxon>Saprolegniaceae</taxon>
        <taxon>Saprolegnia</taxon>
    </lineage>
</organism>
<name>A0A067BQV2_SAPPC</name>
<evidence type="ECO:0000313" key="2">
    <source>
        <dbReference type="Proteomes" id="UP000030745"/>
    </source>
</evidence>
<dbReference type="KEGG" id="spar:SPRG_14120"/>
<dbReference type="GeneID" id="24135947"/>
<reference evidence="1 2" key="1">
    <citation type="journal article" date="2013" name="PLoS Genet.">
        <title>Distinctive expansion of potential virulence genes in the genome of the oomycete fish pathogen Saprolegnia parasitica.</title>
        <authorList>
            <person name="Jiang R.H."/>
            <person name="de Bruijn I."/>
            <person name="Haas B.J."/>
            <person name="Belmonte R."/>
            <person name="Lobach L."/>
            <person name="Christie J."/>
            <person name="van den Ackerveken G."/>
            <person name="Bottin A."/>
            <person name="Bulone V."/>
            <person name="Diaz-Moreno S.M."/>
            <person name="Dumas B."/>
            <person name="Fan L."/>
            <person name="Gaulin E."/>
            <person name="Govers F."/>
            <person name="Grenville-Briggs L.J."/>
            <person name="Horner N.R."/>
            <person name="Levin J.Z."/>
            <person name="Mammella M."/>
            <person name="Meijer H.J."/>
            <person name="Morris P."/>
            <person name="Nusbaum C."/>
            <person name="Oome S."/>
            <person name="Phillips A.J."/>
            <person name="van Rooyen D."/>
            <person name="Rzeszutek E."/>
            <person name="Saraiva M."/>
            <person name="Secombes C.J."/>
            <person name="Seidl M.F."/>
            <person name="Snel B."/>
            <person name="Stassen J.H."/>
            <person name="Sykes S."/>
            <person name="Tripathy S."/>
            <person name="van den Berg H."/>
            <person name="Vega-Arreguin J.C."/>
            <person name="Wawra S."/>
            <person name="Young S.K."/>
            <person name="Zeng Q."/>
            <person name="Dieguez-Uribeondo J."/>
            <person name="Russ C."/>
            <person name="Tyler B.M."/>
            <person name="van West P."/>
        </authorList>
    </citation>
    <scope>NUCLEOTIDE SEQUENCE [LARGE SCALE GENOMIC DNA]</scope>
    <source>
        <strain evidence="1 2">CBS 223.65</strain>
    </source>
</reference>
<dbReference type="Gene3D" id="3.80.10.10">
    <property type="entry name" value="Ribonuclease Inhibitor"/>
    <property type="match status" value="1"/>
</dbReference>
<dbReference type="EMBL" id="KK583300">
    <property type="protein sequence ID" value="KDO20889.1"/>
    <property type="molecule type" value="Genomic_DNA"/>
</dbReference>
<keyword evidence="2" id="KW-1185">Reference proteome</keyword>
<dbReference type="InterPro" id="IPR032675">
    <property type="entry name" value="LRR_dom_sf"/>
</dbReference>
<proteinExistence type="predicted"/>
<gene>
    <name evidence="1" type="ORF">SPRG_14120</name>
</gene>
<dbReference type="Proteomes" id="UP000030745">
    <property type="component" value="Unassembled WGS sequence"/>
</dbReference>
<dbReference type="OMA" id="HPCVELD"/>
<dbReference type="AlphaFoldDB" id="A0A067BQV2"/>
<dbReference type="SUPFAM" id="SSF52047">
    <property type="entry name" value="RNI-like"/>
    <property type="match status" value="1"/>
</dbReference>
<accession>A0A067BQV2</accession>
<protein>
    <recommendedName>
        <fullName evidence="3">F-box domain-containing protein</fullName>
    </recommendedName>
</protein>
<evidence type="ECO:0008006" key="3">
    <source>
        <dbReference type="Google" id="ProtNLM"/>
    </source>
</evidence>
<sequence length="430" mass="47712">MLPQDLVHVVARYVEAPDDVLSFLDALPAGSRGPSLGSLVALATERPASALWPRLVLSSVASNRQRKWLCNAMRNHPCVELDADALGLWVPHILPSTRLRMSIEKSHVDALPDSILSALCELEIMLDTPTSISVFACFLQTLPRLRVLRLECLWTSLDSPPRLEPLIAGPRQVWLESVGFSFQRGHVLSIATVTAIAQFLSAQSVRDVSFRSVDVTPEAGDTLSAVLESSQSLQRLVLQESHTLVAALTRTTRHLPHLKHLVLNDVSWRHLETLWSRLPACMKGLSTLHLWLDHGRLNDDEFKRFVSVLGQLQLETLQLHAKNLLLNYPGRVALLLAALAPQRDLVALTLHFTMLSNDDIWTLAATLPCAVATLDLRYNAYNDASVDALLVLLQRPALRHVALAETLSHAAQDRLRATCPRPLRLTFDAK</sequence>
<dbReference type="RefSeq" id="XP_012208378.1">
    <property type="nucleotide sequence ID" value="XM_012352988.1"/>
</dbReference>
<dbReference type="OrthoDB" id="71745at2759"/>